<evidence type="ECO:0000256" key="3">
    <source>
        <dbReference type="ARBA" id="ARBA00022475"/>
    </source>
</evidence>
<dbReference type="Proteomes" id="UP001138802">
    <property type="component" value="Unassembled WGS sequence"/>
</dbReference>
<evidence type="ECO:0000259" key="10">
    <source>
        <dbReference type="Pfam" id="PF04290"/>
    </source>
</evidence>
<comment type="subcellular location">
    <subcellularLocation>
        <location evidence="1 9">Cell inner membrane</location>
        <topology evidence="1 9">Multi-pass membrane protein</topology>
    </subcellularLocation>
</comment>
<evidence type="ECO:0000256" key="8">
    <source>
        <dbReference type="ARBA" id="ARBA00038436"/>
    </source>
</evidence>
<evidence type="ECO:0000256" key="6">
    <source>
        <dbReference type="ARBA" id="ARBA00022989"/>
    </source>
</evidence>
<dbReference type="InterPro" id="IPR007387">
    <property type="entry name" value="TRAP_DctQ"/>
</dbReference>
<keyword evidence="7 9" id="KW-0472">Membrane</keyword>
<organism evidence="11 12">
    <name type="scientific">Thiocapsa imhoffii</name>
    <dbReference type="NCBI Taxonomy" id="382777"/>
    <lineage>
        <taxon>Bacteria</taxon>
        <taxon>Pseudomonadati</taxon>
        <taxon>Pseudomonadota</taxon>
        <taxon>Gammaproteobacteria</taxon>
        <taxon>Chromatiales</taxon>
        <taxon>Chromatiaceae</taxon>
        <taxon>Thiocapsa</taxon>
    </lineage>
</organism>
<feature type="transmembrane region" description="Helical" evidence="9">
    <location>
        <begin position="26"/>
        <end position="44"/>
    </location>
</feature>
<evidence type="ECO:0000256" key="2">
    <source>
        <dbReference type="ARBA" id="ARBA00022448"/>
    </source>
</evidence>
<name>A0A9X1B810_9GAMM</name>
<evidence type="ECO:0000256" key="5">
    <source>
        <dbReference type="ARBA" id="ARBA00022692"/>
    </source>
</evidence>
<evidence type="ECO:0000256" key="1">
    <source>
        <dbReference type="ARBA" id="ARBA00004429"/>
    </source>
</evidence>
<gene>
    <name evidence="11" type="ORF">CKO25_06910</name>
</gene>
<keyword evidence="6 9" id="KW-1133">Transmembrane helix</keyword>
<evidence type="ECO:0000313" key="11">
    <source>
        <dbReference type="EMBL" id="MBK1644389.1"/>
    </source>
</evidence>
<comment type="caution">
    <text evidence="9">Lacks conserved residue(s) required for the propagation of feature annotation.</text>
</comment>
<keyword evidence="12" id="KW-1185">Reference proteome</keyword>
<evidence type="ECO:0000256" key="4">
    <source>
        <dbReference type="ARBA" id="ARBA00022519"/>
    </source>
</evidence>
<comment type="function">
    <text evidence="9">Part of the tripartite ATP-independent periplasmic (TRAP) transport system.</text>
</comment>
<dbReference type="Pfam" id="PF04290">
    <property type="entry name" value="DctQ"/>
    <property type="match status" value="1"/>
</dbReference>
<comment type="caution">
    <text evidence="11">The sequence shown here is derived from an EMBL/GenBank/DDBJ whole genome shotgun (WGS) entry which is preliminary data.</text>
</comment>
<keyword evidence="2 9" id="KW-0813">Transport</keyword>
<proteinExistence type="inferred from homology"/>
<reference evidence="11 12" key="1">
    <citation type="journal article" date="2020" name="Microorganisms">
        <title>Osmotic Adaptation and Compatible Solute Biosynthesis of Phototrophic Bacteria as Revealed from Genome Analyses.</title>
        <authorList>
            <person name="Imhoff J.F."/>
            <person name="Rahn T."/>
            <person name="Kunzel S."/>
            <person name="Keller A."/>
            <person name="Neulinger S.C."/>
        </authorList>
    </citation>
    <scope>NUCLEOTIDE SEQUENCE [LARGE SCALE GENOMIC DNA]</scope>
    <source>
        <strain evidence="11 12">DSM 21303</strain>
    </source>
</reference>
<dbReference type="AlphaFoldDB" id="A0A9X1B810"/>
<keyword evidence="5 9" id="KW-0812">Transmembrane</keyword>
<accession>A0A9X1B810</accession>
<evidence type="ECO:0000313" key="12">
    <source>
        <dbReference type="Proteomes" id="UP001138802"/>
    </source>
</evidence>
<dbReference type="GO" id="GO:0022857">
    <property type="term" value="F:transmembrane transporter activity"/>
    <property type="evidence" value="ECO:0007669"/>
    <property type="project" value="UniProtKB-UniRule"/>
</dbReference>
<evidence type="ECO:0000256" key="9">
    <source>
        <dbReference type="RuleBase" id="RU369079"/>
    </source>
</evidence>
<feature type="transmembrane region" description="Helical" evidence="9">
    <location>
        <begin position="109"/>
        <end position="131"/>
    </location>
</feature>
<evidence type="ECO:0000256" key="7">
    <source>
        <dbReference type="ARBA" id="ARBA00023136"/>
    </source>
</evidence>
<protein>
    <recommendedName>
        <fullName evidence="9">TRAP transporter small permease protein</fullName>
    </recommendedName>
</protein>
<dbReference type="EMBL" id="NRSD01000005">
    <property type="protein sequence ID" value="MBK1644389.1"/>
    <property type="molecule type" value="Genomic_DNA"/>
</dbReference>
<comment type="subunit">
    <text evidence="9">The complex comprises the extracytoplasmic solute receptor protein and the two transmembrane proteins.</text>
</comment>
<keyword evidence="3" id="KW-1003">Cell membrane</keyword>
<dbReference type="PANTHER" id="PTHR35011:SF4">
    <property type="entry name" value="SLL1102 PROTEIN"/>
    <property type="match status" value="1"/>
</dbReference>
<sequence>MVLTTFAIVVMRYVLDQGSIALQESVTYMQASLFMLGIAHALGRDAHVRVDILYEGWSRRARARLNLLGTLLLLMPVCVAIIWFGWFYVAESWRVQESSREAGGLPWVYLLKTLILIMPLLLLLQGLVIAVRNALFLLGVEAALPAPPGERDDDAGRVSSGDSGLV</sequence>
<feature type="transmembrane region" description="Helical" evidence="9">
    <location>
        <begin position="65"/>
        <end position="89"/>
    </location>
</feature>
<feature type="domain" description="Tripartite ATP-independent periplasmic transporters DctQ component" evidence="10">
    <location>
        <begin position="1"/>
        <end position="133"/>
    </location>
</feature>
<comment type="similarity">
    <text evidence="8 9">Belongs to the TRAP transporter small permease family.</text>
</comment>
<keyword evidence="4 9" id="KW-0997">Cell inner membrane</keyword>
<dbReference type="InterPro" id="IPR055348">
    <property type="entry name" value="DctQ"/>
</dbReference>
<dbReference type="GO" id="GO:0005886">
    <property type="term" value="C:plasma membrane"/>
    <property type="evidence" value="ECO:0007669"/>
    <property type="project" value="UniProtKB-SubCell"/>
</dbReference>
<dbReference type="PANTHER" id="PTHR35011">
    <property type="entry name" value="2,3-DIKETO-L-GULONATE TRAP TRANSPORTER SMALL PERMEASE PROTEIN YIAM"/>
    <property type="match status" value="1"/>
</dbReference>